<sequence>MRRITHLFCLALALWSQGASADTLEQIQAKSAELLSHLRQQVGASGQLLRDAAGVLVFPDIVKVGFGVGDQYGEGVLLVDGKPEGYYSTAGAPFGLPLGVGFKSEVIVFVTKQSLHDFLGHRVFRVGMDGEVALITPESLAELSSGDIREEVLGFVLTDAGLMADLSLEGAKLTRLAR</sequence>
<dbReference type="Proteomes" id="UP000295554">
    <property type="component" value="Unassembled WGS sequence"/>
</dbReference>
<evidence type="ECO:0000313" key="3">
    <source>
        <dbReference type="Proteomes" id="UP000295554"/>
    </source>
</evidence>
<evidence type="ECO:0008006" key="4">
    <source>
        <dbReference type="Google" id="ProtNLM"/>
    </source>
</evidence>
<evidence type="ECO:0000313" key="2">
    <source>
        <dbReference type="EMBL" id="TDG12928.1"/>
    </source>
</evidence>
<accession>A0A4R5LQS7</accession>
<evidence type="ECO:0000256" key="1">
    <source>
        <dbReference type="SAM" id="SignalP"/>
    </source>
</evidence>
<reference evidence="2 3" key="1">
    <citation type="submission" date="2019-03" db="EMBL/GenBank/DDBJ databases">
        <title>Seongchinamella monodicae gen. nov., sp. nov., a novel member of the Gammaproteobacteria isolated from a tidal mudflat of beach.</title>
        <authorList>
            <person name="Yang H.G."/>
            <person name="Kang J.W."/>
            <person name="Lee S.D."/>
        </authorList>
    </citation>
    <scope>NUCLEOTIDE SEQUENCE [LARGE SCALE GENOMIC DNA]</scope>
    <source>
        <strain evidence="2 3">GH4-78</strain>
    </source>
</reference>
<dbReference type="OrthoDB" id="198978at2"/>
<feature type="chain" id="PRO_5020333924" description="Ysc84 actin-binding domain-containing protein" evidence="1">
    <location>
        <begin position="22"/>
        <end position="178"/>
    </location>
</feature>
<keyword evidence="1" id="KW-0732">Signal</keyword>
<gene>
    <name evidence="2" type="ORF">E2F43_15350</name>
</gene>
<proteinExistence type="predicted"/>
<protein>
    <recommendedName>
        <fullName evidence="4">Ysc84 actin-binding domain-containing protein</fullName>
    </recommendedName>
</protein>
<dbReference type="CDD" id="cd11524">
    <property type="entry name" value="SYLF"/>
    <property type="match status" value="1"/>
</dbReference>
<comment type="caution">
    <text evidence="2">The sequence shown here is derived from an EMBL/GenBank/DDBJ whole genome shotgun (WGS) entry which is preliminary data.</text>
</comment>
<dbReference type="AlphaFoldDB" id="A0A4R5LQS7"/>
<keyword evidence="3" id="KW-1185">Reference proteome</keyword>
<organism evidence="2 3">
    <name type="scientific">Seongchinamella unica</name>
    <dbReference type="NCBI Taxonomy" id="2547392"/>
    <lineage>
        <taxon>Bacteria</taxon>
        <taxon>Pseudomonadati</taxon>
        <taxon>Pseudomonadota</taxon>
        <taxon>Gammaproteobacteria</taxon>
        <taxon>Cellvibrionales</taxon>
        <taxon>Halieaceae</taxon>
        <taxon>Seongchinamella</taxon>
    </lineage>
</organism>
<dbReference type="RefSeq" id="WP_133214181.1">
    <property type="nucleotide sequence ID" value="NZ_SMSE01000003.1"/>
</dbReference>
<name>A0A4R5LQS7_9GAMM</name>
<feature type="signal peptide" evidence="1">
    <location>
        <begin position="1"/>
        <end position="21"/>
    </location>
</feature>
<dbReference type="EMBL" id="SMSE01000003">
    <property type="protein sequence ID" value="TDG12928.1"/>
    <property type="molecule type" value="Genomic_DNA"/>
</dbReference>